<dbReference type="EMBL" id="FNHW01000001">
    <property type="protein sequence ID" value="SDM62951.1"/>
    <property type="molecule type" value="Genomic_DNA"/>
</dbReference>
<dbReference type="EC" id="6.3.2.10" evidence="10 11"/>
<dbReference type="GO" id="GO:0005737">
    <property type="term" value="C:cytoplasm"/>
    <property type="evidence" value="ECO:0007669"/>
    <property type="project" value="UniProtKB-SubCell"/>
</dbReference>
<dbReference type="InterPro" id="IPR004101">
    <property type="entry name" value="Mur_ligase_C"/>
</dbReference>
<dbReference type="GO" id="GO:0047480">
    <property type="term" value="F:UDP-N-acetylmuramoyl-tripeptide-D-alanyl-D-alanine ligase activity"/>
    <property type="evidence" value="ECO:0007669"/>
    <property type="project" value="UniProtKB-UniRule"/>
</dbReference>
<accession>A0A1G9USR6</accession>
<evidence type="ECO:0000256" key="10">
    <source>
        <dbReference type="HAMAP-Rule" id="MF_02019"/>
    </source>
</evidence>
<dbReference type="GO" id="GO:0009252">
    <property type="term" value="P:peptidoglycan biosynthetic process"/>
    <property type="evidence" value="ECO:0007669"/>
    <property type="project" value="UniProtKB-UniRule"/>
</dbReference>
<dbReference type="GO" id="GO:0008360">
    <property type="term" value="P:regulation of cell shape"/>
    <property type="evidence" value="ECO:0007669"/>
    <property type="project" value="UniProtKB-KW"/>
</dbReference>
<dbReference type="AlphaFoldDB" id="A0A1G9USR6"/>
<dbReference type="GO" id="GO:0071555">
    <property type="term" value="P:cell wall organization"/>
    <property type="evidence" value="ECO:0007669"/>
    <property type="project" value="UniProtKB-KW"/>
</dbReference>
<evidence type="ECO:0000256" key="6">
    <source>
        <dbReference type="ARBA" id="ARBA00022960"/>
    </source>
</evidence>
<dbReference type="InterPro" id="IPR000713">
    <property type="entry name" value="Mur_ligase_N"/>
</dbReference>
<dbReference type="Pfam" id="PF02875">
    <property type="entry name" value="Mur_ligase_C"/>
    <property type="match status" value="1"/>
</dbReference>
<dbReference type="GO" id="GO:0051301">
    <property type="term" value="P:cell division"/>
    <property type="evidence" value="ECO:0007669"/>
    <property type="project" value="UniProtKB-KW"/>
</dbReference>
<dbReference type="Gene3D" id="3.40.1390.10">
    <property type="entry name" value="MurE/MurF, N-terminal domain"/>
    <property type="match status" value="1"/>
</dbReference>
<evidence type="ECO:0000256" key="4">
    <source>
        <dbReference type="ARBA" id="ARBA00022741"/>
    </source>
</evidence>
<evidence type="ECO:0000256" key="8">
    <source>
        <dbReference type="ARBA" id="ARBA00023306"/>
    </source>
</evidence>
<feature type="domain" description="Mur ligase central" evidence="14">
    <location>
        <begin position="111"/>
        <end position="291"/>
    </location>
</feature>
<dbReference type="InterPro" id="IPR036615">
    <property type="entry name" value="Mur_ligase_C_dom_sf"/>
</dbReference>
<keyword evidence="3 10" id="KW-0132">Cell division</keyword>
<evidence type="ECO:0000256" key="3">
    <source>
        <dbReference type="ARBA" id="ARBA00022618"/>
    </source>
</evidence>
<dbReference type="InterPro" id="IPR035911">
    <property type="entry name" value="MurE/MurF_N"/>
</dbReference>
<dbReference type="OrthoDB" id="9801978at2"/>
<feature type="domain" description="Mur ligase C-terminal" evidence="13">
    <location>
        <begin position="314"/>
        <end position="440"/>
    </location>
</feature>
<evidence type="ECO:0000313" key="16">
    <source>
        <dbReference type="Proteomes" id="UP000199544"/>
    </source>
</evidence>
<feature type="domain" description="Mur ligase N-terminal catalytic" evidence="12">
    <location>
        <begin position="24"/>
        <end position="98"/>
    </location>
</feature>
<keyword evidence="7 10" id="KW-0573">Peptidoglycan synthesis</keyword>
<protein>
    <recommendedName>
        <fullName evidence="10 11">UDP-N-acetylmuramoyl-tripeptide--D-alanyl-D-alanine ligase</fullName>
        <ecNumber evidence="10 11">6.3.2.10</ecNumber>
    </recommendedName>
    <alternativeName>
        <fullName evidence="10">D-alanyl-D-alanine-adding enzyme</fullName>
    </alternativeName>
</protein>
<evidence type="ECO:0000256" key="1">
    <source>
        <dbReference type="ARBA" id="ARBA00022490"/>
    </source>
</evidence>
<evidence type="ECO:0000256" key="2">
    <source>
        <dbReference type="ARBA" id="ARBA00022598"/>
    </source>
</evidence>
<dbReference type="InterPro" id="IPR013221">
    <property type="entry name" value="Mur_ligase_cen"/>
</dbReference>
<gene>
    <name evidence="10" type="primary">murF</name>
    <name evidence="15" type="ORF">SAMN04488137_1124</name>
</gene>
<dbReference type="STRING" id="459525.SAMN04488137_1124"/>
<dbReference type="Gene3D" id="3.90.190.20">
    <property type="entry name" value="Mur ligase, C-terminal domain"/>
    <property type="match status" value="1"/>
</dbReference>
<evidence type="ECO:0000256" key="11">
    <source>
        <dbReference type="RuleBase" id="RU004136"/>
    </source>
</evidence>
<dbReference type="SUPFAM" id="SSF63418">
    <property type="entry name" value="MurE/MurF N-terminal domain"/>
    <property type="match status" value="1"/>
</dbReference>
<dbReference type="HAMAP" id="MF_02019">
    <property type="entry name" value="MurF"/>
    <property type="match status" value="1"/>
</dbReference>
<evidence type="ECO:0000259" key="12">
    <source>
        <dbReference type="Pfam" id="PF01225"/>
    </source>
</evidence>
<dbReference type="Gene3D" id="3.40.1190.10">
    <property type="entry name" value="Mur-like, catalytic domain"/>
    <property type="match status" value="1"/>
</dbReference>
<comment type="catalytic activity">
    <reaction evidence="10 11">
        <text>D-alanyl-D-alanine + UDP-N-acetyl-alpha-D-muramoyl-L-alanyl-gamma-D-glutamyl-meso-2,6-diaminopimelate + ATP = UDP-N-acetyl-alpha-D-muramoyl-L-alanyl-gamma-D-glutamyl-meso-2,6-diaminopimeloyl-D-alanyl-D-alanine + ADP + phosphate + H(+)</text>
        <dbReference type="Rhea" id="RHEA:28374"/>
        <dbReference type="ChEBI" id="CHEBI:15378"/>
        <dbReference type="ChEBI" id="CHEBI:30616"/>
        <dbReference type="ChEBI" id="CHEBI:43474"/>
        <dbReference type="ChEBI" id="CHEBI:57822"/>
        <dbReference type="ChEBI" id="CHEBI:61386"/>
        <dbReference type="ChEBI" id="CHEBI:83905"/>
        <dbReference type="ChEBI" id="CHEBI:456216"/>
        <dbReference type="EC" id="6.3.2.10"/>
    </reaction>
</comment>
<dbReference type="SUPFAM" id="SSF53244">
    <property type="entry name" value="MurD-like peptide ligases, peptide-binding domain"/>
    <property type="match status" value="1"/>
</dbReference>
<sequence>MKLDLKELIGIAESTRGNIESTVIQGVTKDSRESSPHSLYIPIAGEKFDGHRFLLQAIDQGAVASFWQQGTPIPQELDPAFPLLIVKDTIEALQQAARVFLKKVKPVVIGVTGSNGKTTTKDLLEAVVSTSFKTHKTKGNYNNHIGLPLTILSMDNDTQVIILEMGMSNFGEISLLSKLSQPDLAIVTNIGESHIEYLGSREGIAKAKLEIKDGLKEGGLLIVDGDEPLLSHLSSPNVLKCGYDENCTVKIVNQEGDENGFTFGLEGESTIYSLPLLGTHNVKNAAYAIAVGHYLNIEDSSINEGLKNITLTNMRLEKYRGQHGALLINDAYNASPTSMIAAIQAIKDLPNYKKKVLVLGDMYELGPSEEEMHRGVAAHIDETISEVIAIGEKGKWIGEEIKKKNIPGQNVSVFLSKEEAAVAISSLLSEDTVVLFKASRGMALESIVKPFIDDIQEAGK</sequence>
<comment type="subcellular location">
    <subcellularLocation>
        <location evidence="10 11">Cytoplasm</location>
    </subcellularLocation>
</comment>
<dbReference type="NCBIfam" id="TIGR01143">
    <property type="entry name" value="murF"/>
    <property type="match status" value="1"/>
</dbReference>
<evidence type="ECO:0000256" key="9">
    <source>
        <dbReference type="ARBA" id="ARBA00023316"/>
    </source>
</evidence>
<evidence type="ECO:0000259" key="14">
    <source>
        <dbReference type="Pfam" id="PF08245"/>
    </source>
</evidence>
<dbReference type="InterPro" id="IPR051046">
    <property type="entry name" value="MurCDEF_CellWall_CoF430Synth"/>
</dbReference>
<keyword evidence="6 10" id="KW-0133">Cell shape</keyword>
<comment type="function">
    <text evidence="10 11">Involved in cell wall formation. Catalyzes the final step in the synthesis of UDP-N-acetylmuramoyl-pentapeptide, the precursor of murein.</text>
</comment>
<keyword evidence="16" id="KW-1185">Reference proteome</keyword>
<proteinExistence type="inferred from homology"/>
<dbReference type="Pfam" id="PF01225">
    <property type="entry name" value="Mur_ligase"/>
    <property type="match status" value="1"/>
</dbReference>
<evidence type="ECO:0000313" key="15">
    <source>
        <dbReference type="EMBL" id="SDM62951.1"/>
    </source>
</evidence>
<evidence type="ECO:0000259" key="13">
    <source>
        <dbReference type="Pfam" id="PF02875"/>
    </source>
</evidence>
<evidence type="ECO:0000256" key="7">
    <source>
        <dbReference type="ARBA" id="ARBA00022984"/>
    </source>
</evidence>
<feature type="binding site" evidence="10">
    <location>
        <begin position="113"/>
        <end position="119"/>
    </location>
    <ligand>
        <name>ATP</name>
        <dbReference type="ChEBI" id="CHEBI:30616"/>
    </ligand>
</feature>
<keyword evidence="1 10" id="KW-0963">Cytoplasm</keyword>
<keyword evidence="8 10" id="KW-0131">Cell cycle</keyword>
<keyword evidence="5 10" id="KW-0067">ATP-binding</keyword>
<dbReference type="RefSeq" id="WP_090233152.1">
    <property type="nucleotide sequence ID" value="NZ_FNHW01000001.1"/>
</dbReference>
<comment type="similarity">
    <text evidence="10">Belongs to the MurCDEF family. MurF subfamily.</text>
</comment>
<keyword evidence="9 10" id="KW-0961">Cell wall biogenesis/degradation</keyword>
<dbReference type="GO" id="GO:0008766">
    <property type="term" value="F:UDP-N-acetylmuramoylalanyl-D-glutamyl-2,6-diaminopimelate-D-alanyl-D-alanine ligase activity"/>
    <property type="evidence" value="ECO:0007669"/>
    <property type="project" value="RHEA"/>
</dbReference>
<comment type="pathway">
    <text evidence="10 11">Cell wall biogenesis; peptidoglycan biosynthesis.</text>
</comment>
<reference evidence="16" key="1">
    <citation type="submission" date="2016-10" db="EMBL/GenBank/DDBJ databases">
        <authorList>
            <person name="Varghese N."/>
            <person name="Submissions S."/>
        </authorList>
    </citation>
    <scope>NUCLEOTIDE SEQUENCE [LARGE SCALE GENOMIC DNA]</scope>
    <source>
        <strain evidence="16">CGMCC 1.6854</strain>
    </source>
</reference>
<dbReference type="UniPathway" id="UPA00219"/>
<organism evidence="15 16">
    <name type="scientific">Fictibacillus solisalsi</name>
    <dbReference type="NCBI Taxonomy" id="459525"/>
    <lineage>
        <taxon>Bacteria</taxon>
        <taxon>Bacillati</taxon>
        <taxon>Bacillota</taxon>
        <taxon>Bacilli</taxon>
        <taxon>Bacillales</taxon>
        <taxon>Fictibacillaceae</taxon>
        <taxon>Fictibacillus</taxon>
    </lineage>
</organism>
<dbReference type="GO" id="GO:0005524">
    <property type="term" value="F:ATP binding"/>
    <property type="evidence" value="ECO:0007669"/>
    <property type="project" value="UniProtKB-UniRule"/>
</dbReference>
<name>A0A1G9USR6_9BACL</name>
<dbReference type="InterPro" id="IPR005863">
    <property type="entry name" value="UDP-N-AcMur_synth"/>
</dbReference>
<evidence type="ECO:0000256" key="5">
    <source>
        <dbReference type="ARBA" id="ARBA00022840"/>
    </source>
</evidence>
<dbReference type="PANTHER" id="PTHR43024">
    <property type="entry name" value="UDP-N-ACETYLMURAMOYL-TRIPEPTIDE--D-ALANYL-D-ALANINE LIGASE"/>
    <property type="match status" value="1"/>
</dbReference>
<keyword evidence="4 10" id="KW-0547">Nucleotide-binding</keyword>
<dbReference type="Proteomes" id="UP000199544">
    <property type="component" value="Unassembled WGS sequence"/>
</dbReference>
<dbReference type="InterPro" id="IPR036565">
    <property type="entry name" value="Mur-like_cat_sf"/>
</dbReference>
<keyword evidence="2 10" id="KW-0436">Ligase</keyword>
<dbReference type="PANTHER" id="PTHR43024:SF1">
    <property type="entry name" value="UDP-N-ACETYLMURAMOYL-TRIPEPTIDE--D-ALANYL-D-ALANINE LIGASE"/>
    <property type="match status" value="1"/>
</dbReference>
<dbReference type="SUPFAM" id="SSF53623">
    <property type="entry name" value="MurD-like peptide ligases, catalytic domain"/>
    <property type="match status" value="1"/>
</dbReference>
<dbReference type="Pfam" id="PF08245">
    <property type="entry name" value="Mur_ligase_M"/>
    <property type="match status" value="1"/>
</dbReference>